<evidence type="ECO:0000313" key="3">
    <source>
        <dbReference type="EMBL" id="KAK9822941.1"/>
    </source>
</evidence>
<accession>A0AAW1QN65</accession>
<dbReference type="EMBL" id="JALJOS010000029">
    <property type="protein sequence ID" value="KAK9822941.1"/>
    <property type="molecule type" value="Genomic_DNA"/>
</dbReference>
<sequence length="173" mass="19918">MSFASEHLECAKRTQAEASGELRKPNEDGRGEFAGMDLLPDLPSHVIHLILQDMPTKDILKCIRLSKAWRQEGLLIIYDRGWKDYAHLKASHHMVCELCGINRAKQHKYSHLPECKDCKDIPTNQFVARKNAVEKYGAKESFLNNLDKTQHYGPKANGKLLFRMYRIKDILAR</sequence>
<feature type="region of interest" description="Disordered" evidence="1">
    <location>
        <begin position="1"/>
        <end position="29"/>
    </location>
</feature>
<dbReference type="SUPFAM" id="SSF81383">
    <property type="entry name" value="F-box domain"/>
    <property type="match status" value="1"/>
</dbReference>
<keyword evidence="4" id="KW-1185">Reference proteome</keyword>
<dbReference type="Pfam" id="PF00646">
    <property type="entry name" value="F-box"/>
    <property type="match status" value="1"/>
</dbReference>
<dbReference type="InterPro" id="IPR001810">
    <property type="entry name" value="F-box_dom"/>
</dbReference>
<dbReference type="InterPro" id="IPR036047">
    <property type="entry name" value="F-box-like_dom_sf"/>
</dbReference>
<comment type="caution">
    <text evidence="3">The sequence shown here is derived from an EMBL/GenBank/DDBJ whole genome shotgun (WGS) entry which is preliminary data.</text>
</comment>
<dbReference type="Proteomes" id="UP001438707">
    <property type="component" value="Unassembled WGS sequence"/>
</dbReference>
<gene>
    <name evidence="3" type="ORF">WJX74_006876</name>
</gene>
<dbReference type="AlphaFoldDB" id="A0AAW1QN65"/>
<proteinExistence type="predicted"/>
<evidence type="ECO:0000259" key="2">
    <source>
        <dbReference type="PROSITE" id="PS50181"/>
    </source>
</evidence>
<evidence type="ECO:0000256" key="1">
    <source>
        <dbReference type="SAM" id="MobiDB-lite"/>
    </source>
</evidence>
<reference evidence="3 4" key="1">
    <citation type="journal article" date="2024" name="Nat. Commun.">
        <title>Phylogenomics reveals the evolutionary origins of lichenization in chlorophyte algae.</title>
        <authorList>
            <person name="Puginier C."/>
            <person name="Libourel C."/>
            <person name="Otte J."/>
            <person name="Skaloud P."/>
            <person name="Haon M."/>
            <person name="Grisel S."/>
            <person name="Petersen M."/>
            <person name="Berrin J.G."/>
            <person name="Delaux P.M."/>
            <person name="Dal Grande F."/>
            <person name="Keller J."/>
        </authorList>
    </citation>
    <scope>NUCLEOTIDE SEQUENCE [LARGE SCALE GENOMIC DNA]</scope>
    <source>
        <strain evidence="3 4">SAG 2145</strain>
    </source>
</reference>
<evidence type="ECO:0000313" key="4">
    <source>
        <dbReference type="Proteomes" id="UP001438707"/>
    </source>
</evidence>
<organism evidence="3 4">
    <name type="scientific">Apatococcus lobatus</name>
    <dbReference type="NCBI Taxonomy" id="904363"/>
    <lineage>
        <taxon>Eukaryota</taxon>
        <taxon>Viridiplantae</taxon>
        <taxon>Chlorophyta</taxon>
        <taxon>core chlorophytes</taxon>
        <taxon>Trebouxiophyceae</taxon>
        <taxon>Chlorellales</taxon>
        <taxon>Chlorellaceae</taxon>
        <taxon>Apatococcus</taxon>
    </lineage>
</organism>
<feature type="domain" description="F-box" evidence="2">
    <location>
        <begin position="36"/>
        <end position="85"/>
    </location>
</feature>
<dbReference type="PROSITE" id="PS50181">
    <property type="entry name" value="FBOX"/>
    <property type="match status" value="1"/>
</dbReference>
<protein>
    <recommendedName>
        <fullName evidence="2">F-box domain-containing protein</fullName>
    </recommendedName>
</protein>
<name>A0AAW1QN65_9CHLO</name>